<keyword evidence="2" id="KW-1185">Reference proteome</keyword>
<proteinExistence type="predicted"/>
<evidence type="ECO:0000313" key="2">
    <source>
        <dbReference type="Proteomes" id="UP001153678"/>
    </source>
</evidence>
<dbReference type="OrthoDB" id="2331722at2759"/>
<reference evidence="1" key="1">
    <citation type="submission" date="2022-08" db="EMBL/GenBank/DDBJ databases">
        <authorList>
            <person name="Kallberg Y."/>
            <person name="Tangrot J."/>
            <person name="Rosling A."/>
        </authorList>
    </citation>
    <scope>NUCLEOTIDE SEQUENCE</scope>
    <source>
        <strain evidence="1">Wild A</strain>
    </source>
</reference>
<sequence>MSVALNPANISLQQLYNEQYIDQGNIMFYNGTYKNLEFTQEKEEKEEAENYKKTKYGPKKLLVPFSYVCEGLVDDKEVIIAFVDQLEVDLPAEFEGFSITLGALFQNNAETNKTFYINCKAWSGKRGRFALRVIGIDGQAFSECGDSGAPVFDDDGTLWIIKRVTFVVPIHLILDDVMLKKKFNDVVFTLREDELEKSSQKDTKDLF</sequence>
<accession>A0A9W4WSY8</accession>
<dbReference type="AlphaFoldDB" id="A0A9W4WSY8"/>
<evidence type="ECO:0000313" key="1">
    <source>
        <dbReference type="EMBL" id="CAI2184753.1"/>
    </source>
</evidence>
<gene>
    <name evidence="1" type="ORF">FWILDA_LOCUS11733</name>
</gene>
<organism evidence="1 2">
    <name type="scientific">Funneliformis geosporum</name>
    <dbReference type="NCBI Taxonomy" id="1117311"/>
    <lineage>
        <taxon>Eukaryota</taxon>
        <taxon>Fungi</taxon>
        <taxon>Fungi incertae sedis</taxon>
        <taxon>Mucoromycota</taxon>
        <taxon>Glomeromycotina</taxon>
        <taxon>Glomeromycetes</taxon>
        <taxon>Glomerales</taxon>
        <taxon>Glomeraceae</taxon>
        <taxon>Funneliformis</taxon>
    </lineage>
</organism>
<name>A0A9W4WSY8_9GLOM</name>
<dbReference type="EMBL" id="CAMKVN010003445">
    <property type="protein sequence ID" value="CAI2184753.1"/>
    <property type="molecule type" value="Genomic_DNA"/>
</dbReference>
<protein>
    <submittedName>
        <fullName evidence="1">1757_t:CDS:1</fullName>
    </submittedName>
</protein>
<comment type="caution">
    <text evidence="1">The sequence shown here is derived from an EMBL/GenBank/DDBJ whole genome shotgun (WGS) entry which is preliminary data.</text>
</comment>
<dbReference type="Proteomes" id="UP001153678">
    <property type="component" value="Unassembled WGS sequence"/>
</dbReference>